<evidence type="ECO:0000256" key="3">
    <source>
        <dbReference type="PROSITE-ProRule" id="PRU00104"/>
    </source>
</evidence>
<keyword evidence="6" id="KW-1185">Reference proteome</keyword>
<sequence>MGLGTLRDGSSGVRPSLGAVKVVDPALARSLLLIKRFADAKKAIDESAECPAGKRDAAIEAITINGAHIEDLGLDFTLPGYPDIELIPQGCHVGVTMSNVETYVDKVVSMTLEGGVRLQVDAFRRALMDSVKADHGFNMDSRSVKNLLQVMSEMSPSERRDFLQFATGSPRLPIGGTFSHIFA</sequence>
<dbReference type="PANTHER" id="PTHR45670">
    <property type="entry name" value="E3 UBIQUITIN-PROTEIN LIGASE TRIP12"/>
    <property type="match status" value="1"/>
</dbReference>
<keyword evidence="5" id="KW-0012">Acyltransferase</keyword>
<evidence type="ECO:0000259" key="4">
    <source>
        <dbReference type="PROSITE" id="PS50237"/>
    </source>
</evidence>
<evidence type="ECO:0000256" key="1">
    <source>
        <dbReference type="ARBA" id="ARBA00022679"/>
    </source>
</evidence>
<feature type="domain" description="HECT" evidence="4">
    <location>
        <begin position="85"/>
        <end position="183"/>
    </location>
</feature>
<comment type="caution">
    <text evidence="5">The sequence shown here is derived from an EMBL/GenBank/DDBJ whole genome shotgun (WGS) entry which is preliminary data.</text>
</comment>
<dbReference type="InterPro" id="IPR045322">
    <property type="entry name" value="HECTD1/TRIP12-like"/>
</dbReference>
<dbReference type="EC" id="2.3.2.26" evidence="5"/>
<evidence type="ECO:0000256" key="2">
    <source>
        <dbReference type="ARBA" id="ARBA00022786"/>
    </source>
</evidence>
<evidence type="ECO:0000313" key="5">
    <source>
        <dbReference type="EMBL" id="KAL1887731.1"/>
    </source>
</evidence>
<comment type="caution">
    <text evidence="3">Lacks conserved residue(s) required for the propagation of feature annotation.</text>
</comment>
<reference evidence="5 6" key="1">
    <citation type="journal article" date="2024" name="IMA Fungus">
        <title>IMA Genome - F19 : A genome assembly and annotation guide to empower mycologists, including annotated draft genome sequences of Ceratocystis pirilliformis, Diaporthe australafricana, Fusarium ophioides, Paecilomyces lecythidis, and Sporothrix stenoceras.</title>
        <authorList>
            <person name="Aylward J."/>
            <person name="Wilson A.M."/>
            <person name="Visagie C.M."/>
            <person name="Spraker J."/>
            <person name="Barnes I."/>
            <person name="Buitendag C."/>
            <person name="Ceriani C."/>
            <person name="Del Mar Angel L."/>
            <person name="du Plessis D."/>
            <person name="Fuchs T."/>
            <person name="Gasser K."/>
            <person name="Kramer D."/>
            <person name="Li W."/>
            <person name="Munsamy K."/>
            <person name="Piso A."/>
            <person name="Price J.L."/>
            <person name="Sonnekus B."/>
            <person name="Thomas C."/>
            <person name="van der Nest A."/>
            <person name="van Dijk A."/>
            <person name="van Heerden A."/>
            <person name="van Vuuren N."/>
            <person name="Yilmaz N."/>
            <person name="Duong T.A."/>
            <person name="van der Merwe N.A."/>
            <person name="Wingfield M.J."/>
            <person name="Wingfield B.D."/>
        </authorList>
    </citation>
    <scope>NUCLEOTIDE SEQUENCE [LARGE SCALE GENOMIC DNA]</scope>
    <source>
        <strain evidence="5 6">CMW 5346</strain>
    </source>
</reference>
<keyword evidence="2 3" id="KW-0833">Ubl conjugation pathway</keyword>
<dbReference type="SUPFAM" id="SSF56204">
    <property type="entry name" value="Hect, E3 ligase catalytic domain"/>
    <property type="match status" value="1"/>
</dbReference>
<accession>A0ABR3YHH0</accession>
<dbReference type="InterPro" id="IPR035983">
    <property type="entry name" value="Hect_E3_ubiquitin_ligase"/>
</dbReference>
<gene>
    <name evidence="5" type="primary">UFD4_2</name>
    <name evidence="5" type="ORF">Sste5346_010024</name>
</gene>
<dbReference type="Gene3D" id="3.30.2160.10">
    <property type="entry name" value="Hect, E3 ligase catalytic domain"/>
    <property type="match status" value="1"/>
</dbReference>
<dbReference type="Gene3D" id="3.30.2410.10">
    <property type="entry name" value="Hect, E3 ligase catalytic domain"/>
    <property type="match status" value="1"/>
</dbReference>
<dbReference type="GO" id="GO:0061630">
    <property type="term" value="F:ubiquitin protein ligase activity"/>
    <property type="evidence" value="ECO:0007669"/>
    <property type="project" value="UniProtKB-EC"/>
</dbReference>
<dbReference type="Pfam" id="PF00632">
    <property type="entry name" value="HECT"/>
    <property type="match status" value="1"/>
</dbReference>
<keyword evidence="1 5" id="KW-0808">Transferase</keyword>
<name>A0ABR3YHH0_9PEZI</name>
<dbReference type="PROSITE" id="PS50237">
    <property type="entry name" value="HECT"/>
    <property type="match status" value="1"/>
</dbReference>
<dbReference type="Proteomes" id="UP001583186">
    <property type="component" value="Unassembled WGS sequence"/>
</dbReference>
<dbReference type="EMBL" id="JAWCUI010000110">
    <property type="protein sequence ID" value="KAL1887731.1"/>
    <property type="molecule type" value="Genomic_DNA"/>
</dbReference>
<protein>
    <submittedName>
        <fullName evidence="5">Ubiquitin fusion degradation protein 4</fullName>
        <ecNumber evidence="5">2.3.2.26</ecNumber>
    </submittedName>
</protein>
<organism evidence="5 6">
    <name type="scientific">Sporothrix stenoceras</name>
    <dbReference type="NCBI Taxonomy" id="5173"/>
    <lineage>
        <taxon>Eukaryota</taxon>
        <taxon>Fungi</taxon>
        <taxon>Dikarya</taxon>
        <taxon>Ascomycota</taxon>
        <taxon>Pezizomycotina</taxon>
        <taxon>Sordariomycetes</taxon>
        <taxon>Sordariomycetidae</taxon>
        <taxon>Ophiostomatales</taxon>
        <taxon>Ophiostomataceae</taxon>
        <taxon>Sporothrix</taxon>
    </lineage>
</organism>
<dbReference type="PANTHER" id="PTHR45670:SF1">
    <property type="entry name" value="E3 UBIQUITIN-PROTEIN LIGASE HECTD1"/>
    <property type="match status" value="1"/>
</dbReference>
<evidence type="ECO:0000313" key="6">
    <source>
        <dbReference type="Proteomes" id="UP001583186"/>
    </source>
</evidence>
<dbReference type="InterPro" id="IPR000569">
    <property type="entry name" value="HECT_dom"/>
</dbReference>
<proteinExistence type="predicted"/>